<protein>
    <submittedName>
        <fullName evidence="1">Uncharacterized protein</fullName>
    </submittedName>
</protein>
<proteinExistence type="predicted"/>
<organism evidence="1">
    <name type="scientific">Arundo donax</name>
    <name type="common">Giant reed</name>
    <name type="synonym">Donax arundinaceus</name>
    <dbReference type="NCBI Taxonomy" id="35708"/>
    <lineage>
        <taxon>Eukaryota</taxon>
        <taxon>Viridiplantae</taxon>
        <taxon>Streptophyta</taxon>
        <taxon>Embryophyta</taxon>
        <taxon>Tracheophyta</taxon>
        <taxon>Spermatophyta</taxon>
        <taxon>Magnoliopsida</taxon>
        <taxon>Liliopsida</taxon>
        <taxon>Poales</taxon>
        <taxon>Poaceae</taxon>
        <taxon>PACMAD clade</taxon>
        <taxon>Arundinoideae</taxon>
        <taxon>Arundineae</taxon>
        <taxon>Arundo</taxon>
    </lineage>
</organism>
<accession>A0A0A9FPA4</accession>
<reference evidence="1" key="1">
    <citation type="submission" date="2014-09" db="EMBL/GenBank/DDBJ databases">
        <authorList>
            <person name="Magalhaes I.L.F."/>
            <person name="Oliveira U."/>
            <person name="Santos F.R."/>
            <person name="Vidigal T.H.D.A."/>
            <person name="Brescovit A.D."/>
            <person name="Santos A.J."/>
        </authorList>
    </citation>
    <scope>NUCLEOTIDE SEQUENCE</scope>
    <source>
        <tissue evidence="1">Shoot tissue taken approximately 20 cm above the soil surface</tissue>
    </source>
</reference>
<name>A0A0A9FPA4_ARUDO</name>
<dbReference type="EMBL" id="GBRH01185765">
    <property type="protein sequence ID" value="JAE12131.1"/>
    <property type="molecule type" value="Transcribed_RNA"/>
</dbReference>
<evidence type="ECO:0000313" key="1">
    <source>
        <dbReference type="EMBL" id="JAE12131.1"/>
    </source>
</evidence>
<sequence length="14" mass="1620">MLPKEDTVKSSTRQ</sequence>
<reference evidence="1" key="2">
    <citation type="journal article" date="2015" name="Data Brief">
        <title>Shoot transcriptome of the giant reed, Arundo donax.</title>
        <authorList>
            <person name="Barrero R.A."/>
            <person name="Guerrero F.D."/>
            <person name="Moolhuijzen P."/>
            <person name="Goolsby J.A."/>
            <person name="Tidwell J."/>
            <person name="Bellgard S.E."/>
            <person name="Bellgard M.I."/>
        </authorList>
    </citation>
    <scope>NUCLEOTIDE SEQUENCE</scope>
    <source>
        <tissue evidence="1">Shoot tissue taken approximately 20 cm above the soil surface</tissue>
    </source>
</reference>